<feature type="transmembrane region" description="Helical" evidence="1">
    <location>
        <begin position="109"/>
        <end position="131"/>
    </location>
</feature>
<feature type="transmembrane region" description="Helical" evidence="1">
    <location>
        <begin position="46"/>
        <end position="68"/>
    </location>
</feature>
<dbReference type="RefSeq" id="WP_004142297.1">
    <property type="nucleotide sequence ID" value="NZ_GG694027.1"/>
</dbReference>
<keyword evidence="1" id="KW-0812">Transmembrane</keyword>
<dbReference type="AlphaFoldDB" id="C8NC63"/>
<sequence length="142" mass="15088">MSANRYPKTATFRRFALCGIPLSIAVAVAVYFALPRLQMPTDNPTFTTILLLIAPAAAVIAGGNFIAAFRLRKTLAGFVVATLISFLAAFFCTAVMTRTGYFNEPDSKLALLWLDLALGIANGTITAAIALPGAADEDEDEN</sequence>
<feature type="transmembrane region" description="Helical" evidence="1">
    <location>
        <begin position="12"/>
        <end position="34"/>
    </location>
</feature>
<evidence type="ECO:0000256" key="1">
    <source>
        <dbReference type="SAM" id="Phobius"/>
    </source>
</evidence>
<accession>C8NC63</accession>
<gene>
    <name evidence="2" type="ORF">HMPREF0198_2091</name>
</gene>
<dbReference type="Proteomes" id="UP000004870">
    <property type="component" value="Unassembled WGS sequence"/>
</dbReference>
<organism evidence="2 3">
    <name type="scientific">Cardiobacterium hominis (strain ATCC 15826 / DSM 8339 / NCTC 10426 / 6573)</name>
    <dbReference type="NCBI Taxonomy" id="638300"/>
    <lineage>
        <taxon>Bacteria</taxon>
        <taxon>Pseudomonadati</taxon>
        <taxon>Pseudomonadota</taxon>
        <taxon>Gammaproteobacteria</taxon>
        <taxon>Cardiobacteriales</taxon>
        <taxon>Cardiobacteriaceae</taxon>
        <taxon>Cardiobacterium</taxon>
    </lineage>
</organism>
<evidence type="ECO:0000313" key="3">
    <source>
        <dbReference type="Proteomes" id="UP000004870"/>
    </source>
</evidence>
<reference evidence="2 3" key="1">
    <citation type="submission" date="2009-08" db="EMBL/GenBank/DDBJ databases">
        <authorList>
            <person name="Qin X."/>
            <person name="Bachman B."/>
            <person name="Battles P."/>
            <person name="Bell A."/>
            <person name="Bess C."/>
            <person name="Bickham C."/>
            <person name="Chaboub L."/>
            <person name="Chen D."/>
            <person name="Coyle M."/>
            <person name="Deiros D.R."/>
            <person name="Dinh H."/>
            <person name="Forbes L."/>
            <person name="Fowler G."/>
            <person name="Francisco L."/>
            <person name="Fu Q."/>
            <person name="Gubbala S."/>
            <person name="Hale W."/>
            <person name="Han Y."/>
            <person name="Hemphill L."/>
            <person name="Highlander S.K."/>
            <person name="Hirani K."/>
            <person name="Hogues M."/>
            <person name="Jackson L."/>
            <person name="Jakkamsetti A."/>
            <person name="Javaid M."/>
            <person name="Jiang H."/>
            <person name="Korchina V."/>
            <person name="Kovar C."/>
            <person name="Lara F."/>
            <person name="Lee S."/>
            <person name="Mata R."/>
            <person name="Mathew T."/>
            <person name="Moen C."/>
            <person name="Morales K."/>
            <person name="Munidasa M."/>
            <person name="Nazareth L."/>
            <person name="Ngo R."/>
            <person name="Nguyen L."/>
            <person name="Okwuonu G."/>
            <person name="Ongeri F."/>
            <person name="Patil S."/>
            <person name="Petrosino J."/>
            <person name="Pham C."/>
            <person name="Pham P."/>
            <person name="Pu L.-L."/>
            <person name="Puazo M."/>
            <person name="Raj R."/>
            <person name="Reid J."/>
            <person name="Rouhana J."/>
            <person name="Saada N."/>
            <person name="Shang Y."/>
            <person name="Simmons D."/>
            <person name="Thornton R."/>
            <person name="Warren J."/>
            <person name="Weissenberger G."/>
            <person name="Zhang J."/>
            <person name="Zhang L."/>
            <person name="Zhou C."/>
            <person name="Zhu D."/>
            <person name="Muzny D."/>
            <person name="Worley K."/>
            <person name="Gibbs R."/>
        </authorList>
    </citation>
    <scope>NUCLEOTIDE SEQUENCE [LARGE SCALE GENOMIC DNA]</scope>
    <source>
        <strain evidence="3">ATCC 15826 / DSM 8339 / NCTC 10426 / 6573</strain>
    </source>
</reference>
<protein>
    <submittedName>
        <fullName evidence="2">Uncharacterized protein</fullName>
    </submittedName>
</protein>
<dbReference type="EMBL" id="ACKY01000113">
    <property type="protein sequence ID" value="EEV87825.1"/>
    <property type="molecule type" value="Genomic_DNA"/>
</dbReference>
<keyword evidence="1" id="KW-1133">Transmembrane helix</keyword>
<keyword evidence="3" id="KW-1185">Reference proteome</keyword>
<keyword evidence="1" id="KW-0472">Membrane</keyword>
<dbReference type="HOGENOM" id="CLU_1812290_0_0_6"/>
<comment type="caution">
    <text evidence="2">The sequence shown here is derived from an EMBL/GenBank/DDBJ whole genome shotgun (WGS) entry which is preliminary data.</text>
</comment>
<evidence type="ECO:0000313" key="2">
    <source>
        <dbReference type="EMBL" id="EEV87825.1"/>
    </source>
</evidence>
<feature type="transmembrane region" description="Helical" evidence="1">
    <location>
        <begin position="75"/>
        <end position="97"/>
    </location>
</feature>
<dbReference type="GeneID" id="84790023"/>
<proteinExistence type="predicted"/>
<name>C8NC63_CARH6</name>